<evidence type="ECO:0000313" key="9">
    <source>
        <dbReference type="EMBL" id="MCI12279.1"/>
    </source>
</evidence>
<comment type="caution">
    <text evidence="9">The sequence shown here is derived from an EMBL/GenBank/DDBJ whole genome shotgun (WGS) entry which is preliminary data.</text>
</comment>
<protein>
    <recommendedName>
        <fullName evidence="4">CST complex subunit CTC1</fullName>
    </recommendedName>
</protein>
<dbReference type="EMBL" id="LXQA010083551">
    <property type="protein sequence ID" value="MCI12279.1"/>
    <property type="molecule type" value="Genomic_DNA"/>
</dbReference>
<dbReference type="PANTHER" id="PTHR14865:SF2">
    <property type="entry name" value="CST COMPLEX SUBUNIT CTC1"/>
    <property type="match status" value="1"/>
</dbReference>
<dbReference type="GO" id="GO:0045740">
    <property type="term" value="P:positive regulation of DNA replication"/>
    <property type="evidence" value="ECO:0007669"/>
    <property type="project" value="TreeGrafter"/>
</dbReference>
<feature type="non-terminal residue" evidence="9">
    <location>
        <position position="1"/>
    </location>
</feature>
<name>A0A392PLA0_9FABA</name>
<evidence type="ECO:0000256" key="6">
    <source>
        <dbReference type="ARBA" id="ARBA00022895"/>
    </source>
</evidence>
<accession>A0A392PLA0</accession>
<evidence type="ECO:0000313" key="10">
    <source>
        <dbReference type="Proteomes" id="UP000265520"/>
    </source>
</evidence>
<dbReference type="GO" id="GO:1990879">
    <property type="term" value="C:CST complex"/>
    <property type="evidence" value="ECO:0007669"/>
    <property type="project" value="TreeGrafter"/>
</dbReference>
<keyword evidence="5" id="KW-0158">Chromosome</keyword>
<comment type="subcellular location">
    <subcellularLocation>
        <location evidence="2">Chromosome</location>
        <location evidence="2">Telomere</location>
    </subcellularLocation>
    <subcellularLocation>
        <location evidence="1">Nucleus</location>
    </subcellularLocation>
</comment>
<evidence type="ECO:0000256" key="2">
    <source>
        <dbReference type="ARBA" id="ARBA00004574"/>
    </source>
</evidence>
<keyword evidence="7" id="KW-0238">DNA-binding</keyword>
<comment type="similarity">
    <text evidence="3">Belongs to the CTC1 family.</text>
</comment>
<evidence type="ECO:0000256" key="3">
    <source>
        <dbReference type="ARBA" id="ARBA00006332"/>
    </source>
</evidence>
<dbReference type="InterPro" id="IPR042617">
    <property type="entry name" value="CTC1-like"/>
</dbReference>
<dbReference type="GO" id="GO:0010833">
    <property type="term" value="P:telomere maintenance via telomere lengthening"/>
    <property type="evidence" value="ECO:0007669"/>
    <property type="project" value="TreeGrafter"/>
</dbReference>
<evidence type="ECO:0000256" key="8">
    <source>
        <dbReference type="ARBA" id="ARBA00023242"/>
    </source>
</evidence>
<keyword evidence="6" id="KW-0779">Telomere</keyword>
<evidence type="ECO:0000256" key="7">
    <source>
        <dbReference type="ARBA" id="ARBA00023125"/>
    </source>
</evidence>
<dbReference type="AlphaFoldDB" id="A0A392PLA0"/>
<organism evidence="9 10">
    <name type="scientific">Trifolium medium</name>
    <dbReference type="NCBI Taxonomy" id="97028"/>
    <lineage>
        <taxon>Eukaryota</taxon>
        <taxon>Viridiplantae</taxon>
        <taxon>Streptophyta</taxon>
        <taxon>Embryophyta</taxon>
        <taxon>Tracheophyta</taxon>
        <taxon>Spermatophyta</taxon>
        <taxon>Magnoliopsida</taxon>
        <taxon>eudicotyledons</taxon>
        <taxon>Gunneridae</taxon>
        <taxon>Pentapetalae</taxon>
        <taxon>rosids</taxon>
        <taxon>fabids</taxon>
        <taxon>Fabales</taxon>
        <taxon>Fabaceae</taxon>
        <taxon>Papilionoideae</taxon>
        <taxon>50 kb inversion clade</taxon>
        <taxon>NPAAA clade</taxon>
        <taxon>Hologalegina</taxon>
        <taxon>IRL clade</taxon>
        <taxon>Trifolieae</taxon>
        <taxon>Trifolium</taxon>
    </lineage>
</organism>
<evidence type="ECO:0000256" key="1">
    <source>
        <dbReference type="ARBA" id="ARBA00004123"/>
    </source>
</evidence>
<dbReference type="GO" id="GO:0042162">
    <property type="term" value="F:telomeric DNA binding"/>
    <property type="evidence" value="ECO:0007669"/>
    <property type="project" value="TreeGrafter"/>
</dbReference>
<dbReference type="Proteomes" id="UP000265520">
    <property type="component" value="Unassembled WGS sequence"/>
</dbReference>
<evidence type="ECO:0000256" key="4">
    <source>
        <dbReference type="ARBA" id="ARBA00016175"/>
    </source>
</evidence>
<proteinExistence type="inferred from homology"/>
<dbReference type="PANTHER" id="PTHR14865">
    <property type="entry name" value="CST COMPLEX SUBUNIT CTC1"/>
    <property type="match status" value="1"/>
</dbReference>
<sequence>DIHDLTSSLCNSCSSESSLDVLQMKGLVGTRGSFCIHVSVDNNIVNIYGSINKDAFPTGFGPGVTATFHRILDAS</sequence>
<dbReference type="GO" id="GO:0003697">
    <property type="term" value="F:single-stranded DNA binding"/>
    <property type="evidence" value="ECO:0007669"/>
    <property type="project" value="TreeGrafter"/>
</dbReference>
<keyword evidence="10" id="KW-1185">Reference proteome</keyword>
<evidence type="ECO:0000256" key="5">
    <source>
        <dbReference type="ARBA" id="ARBA00022454"/>
    </source>
</evidence>
<keyword evidence="8" id="KW-0539">Nucleus</keyword>
<reference evidence="9 10" key="1">
    <citation type="journal article" date="2018" name="Front. Plant Sci.">
        <title>Red Clover (Trifolium pratense) and Zigzag Clover (T. medium) - A Picture of Genomic Similarities and Differences.</title>
        <authorList>
            <person name="Dluhosova J."/>
            <person name="Istvanek J."/>
            <person name="Nedelnik J."/>
            <person name="Repkova J."/>
        </authorList>
    </citation>
    <scope>NUCLEOTIDE SEQUENCE [LARGE SCALE GENOMIC DNA]</scope>
    <source>
        <strain evidence="10">cv. 10/8</strain>
        <tissue evidence="9">Leaf</tissue>
    </source>
</reference>